<feature type="compositionally biased region" description="Basic and acidic residues" evidence="3">
    <location>
        <begin position="57"/>
        <end position="95"/>
    </location>
</feature>
<dbReference type="InterPro" id="IPR037856">
    <property type="entry name" value="Sdc1/DPY30"/>
</dbReference>
<dbReference type="InterPro" id="IPR049630">
    <property type="entry name" value="DYDC-like_DD"/>
</dbReference>
<reference evidence="4" key="1">
    <citation type="submission" date="2023-07" db="EMBL/GenBank/DDBJ databases">
        <authorList>
            <consortium name="AG Swart"/>
            <person name="Singh M."/>
            <person name="Singh A."/>
            <person name="Seah K."/>
            <person name="Emmerich C."/>
        </authorList>
    </citation>
    <scope>NUCLEOTIDE SEQUENCE</scope>
    <source>
        <strain evidence="4">DP1</strain>
    </source>
</reference>
<dbReference type="EMBL" id="CAMPGE010002109">
    <property type="protein sequence ID" value="CAI2360915.1"/>
    <property type="molecule type" value="Genomic_DNA"/>
</dbReference>
<feature type="compositionally biased region" description="Basic and acidic residues" evidence="3">
    <location>
        <begin position="616"/>
        <end position="633"/>
    </location>
</feature>
<comment type="similarity">
    <text evidence="1">Belongs to the dpy-30 family.</text>
</comment>
<evidence type="ECO:0000256" key="2">
    <source>
        <dbReference type="SAM" id="Coils"/>
    </source>
</evidence>
<dbReference type="Proteomes" id="UP001295684">
    <property type="component" value="Unassembled WGS sequence"/>
</dbReference>
<comment type="caution">
    <text evidence="4">The sequence shown here is derived from an EMBL/GenBank/DDBJ whole genome shotgun (WGS) entry which is preliminary data.</text>
</comment>
<name>A0AAD1X828_EUPCR</name>
<feature type="region of interest" description="Disordered" evidence="3">
    <location>
        <begin position="560"/>
        <end position="663"/>
    </location>
</feature>
<dbReference type="Gene3D" id="1.20.890.10">
    <property type="entry name" value="cAMP-dependent protein kinase regulatory subunit, dimerization-anchoring domain"/>
    <property type="match status" value="1"/>
</dbReference>
<dbReference type="InterPro" id="IPR007858">
    <property type="entry name" value="Dpy-30_motif"/>
</dbReference>
<dbReference type="GO" id="GO:0048188">
    <property type="term" value="C:Set1C/COMPASS complex"/>
    <property type="evidence" value="ECO:0007669"/>
    <property type="project" value="InterPro"/>
</dbReference>
<accession>A0AAD1X828</accession>
<feature type="compositionally biased region" description="Acidic residues" evidence="3">
    <location>
        <begin position="605"/>
        <end position="615"/>
    </location>
</feature>
<evidence type="ECO:0000256" key="3">
    <source>
        <dbReference type="SAM" id="MobiDB-lite"/>
    </source>
</evidence>
<feature type="region of interest" description="Disordered" evidence="3">
    <location>
        <begin position="54"/>
        <end position="95"/>
    </location>
</feature>
<feature type="region of interest" description="Disordered" evidence="3">
    <location>
        <begin position="189"/>
        <end position="220"/>
    </location>
</feature>
<organism evidence="4 5">
    <name type="scientific">Euplotes crassus</name>
    <dbReference type="NCBI Taxonomy" id="5936"/>
    <lineage>
        <taxon>Eukaryota</taxon>
        <taxon>Sar</taxon>
        <taxon>Alveolata</taxon>
        <taxon>Ciliophora</taxon>
        <taxon>Intramacronucleata</taxon>
        <taxon>Spirotrichea</taxon>
        <taxon>Hypotrichia</taxon>
        <taxon>Euplotida</taxon>
        <taxon>Euplotidae</taxon>
        <taxon>Moneuplotes</taxon>
    </lineage>
</organism>
<dbReference type="PANTHER" id="PTHR23356">
    <property type="entry name" value="DPY30-RELATED"/>
    <property type="match status" value="1"/>
</dbReference>
<dbReference type="Pfam" id="PF05186">
    <property type="entry name" value="Dpy-30"/>
    <property type="match status" value="1"/>
</dbReference>
<keyword evidence="2" id="KW-0175">Coiled coil</keyword>
<feature type="compositionally biased region" description="Acidic residues" evidence="3">
    <location>
        <begin position="196"/>
        <end position="207"/>
    </location>
</feature>
<feature type="compositionally biased region" description="Acidic residues" evidence="3">
    <location>
        <begin position="648"/>
        <end position="663"/>
    </location>
</feature>
<feature type="coiled-coil region" evidence="2">
    <location>
        <begin position="268"/>
        <end position="295"/>
    </location>
</feature>
<keyword evidence="5" id="KW-1185">Reference proteome</keyword>
<sequence length="663" mass="78707">MNPEVEIKENPDIAYIKRDDIGLVIAKGLAKTYKAQPQDPVDFLAKWLLNHSNVANEQDKQQESKAKTQELKDRKSLEEQNKAKEKEEELKKEKENRVKIEDFKDRVEHSEDLSDHLQGFTSYLQEHTGATGVYIGKLIKPFKKITDDDNDTAHEDPEAPEIIKYIHATPDHDFLIDKTLNPDQGLTHEIFKPEEPKEDEAPPEGEGEGDKEKKEEKKVPKHSFIEEVVREHKMHYFRVPRLGSYLAVELKYDSCLNQESFDKAFEDYLDCINKKQEQEREKLEYQEKLEDEKANAGDDWQEPEPKEWPEIKEKLYETSEHKYVVCLDTLGQDRPFTEEEKEFVLENIQYYSDNWTKIENSGLKKDIEERYKTFQKDKDYIEGENANNLAAEEEKFIEDYFDGLDEQLEGDARAEKTPEVRQKFLLEKLCSEEWKKELLKFREYQVIRFPRFMQSLLYFLGHTREEICEEGTNKLFWKIAKNKLNDGIFENMKKYTHVGPKDAEFKRYQLINFIEKNIDGITIEDIEQYSYVLSRLFKWLTTSIDMRKDDIIKRKEIKEKEKEEREQAIADHKEWQENREKAMEEAKKEFEDKLAEEEANKTQEAQEENKDDDNQDEKPPEEKPVFDEKKFFETYDAETPEVKIPEVVVDDIDNDYEVPASEE</sequence>
<feature type="compositionally biased region" description="Basic and acidic residues" evidence="3">
    <location>
        <begin position="208"/>
        <end position="220"/>
    </location>
</feature>
<evidence type="ECO:0000313" key="4">
    <source>
        <dbReference type="EMBL" id="CAI2360915.1"/>
    </source>
</evidence>
<evidence type="ECO:0000313" key="5">
    <source>
        <dbReference type="Proteomes" id="UP001295684"/>
    </source>
</evidence>
<feature type="compositionally biased region" description="Basic and acidic residues" evidence="3">
    <location>
        <begin position="560"/>
        <end position="601"/>
    </location>
</feature>
<dbReference type="CDD" id="cd22966">
    <property type="entry name" value="DD_DYDC-like"/>
    <property type="match status" value="1"/>
</dbReference>
<dbReference type="AlphaFoldDB" id="A0AAD1X828"/>
<protein>
    <submittedName>
        <fullName evidence="4">Uncharacterized protein</fullName>
    </submittedName>
</protein>
<evidence type="ECO:0000256" key="1">
    <source>
        <dbReference type="ARBA" id="ARBA00010849"/>
    </source>
</evidence>
<proteinExistence type="inferred from homology"/>
<dbReference type="PANTHER" id="PTHR23356:SF16">
    <property type="entry name" value="DPY30 DOMAIN CONTAINING 2"/>
    <property type="match status" value="1"/>
</dbReference>
<gene>
    <name evidence="4" type="ORF">ECRASSUSDP1_LOCUS2223</name>
</gene>